<dbReference type="Pfam" id="PF13731">
    <property type="entry name" value="WxL"/>
    <property type="match status" value="1"/>
</dbReference>
<dbReference type="OrthoDB" id="2327088at2"/>
<gene>
    <name evidence="3" type="ORF">FD35_GL001846</name>
</gene>
<dbReference type="InterPro" id="IPR027994">
    <property type="entry name" value="WxL_dom"/>
</dbReference>
<comment type="caution">
    <text evidence="3">The sequence shown here is derived from an EMBL/GenBank/DDBJ whole genome shotgun (WGS) entry which is preliminary data.</text>
</comment>
<keyword evidence="1" id="KW-0732">Signal</keyword>
<dbReference type="eggNOG" id="COG5492">
    <property type="taxonomic scope" value="Bacteria"/>
</dbReference>
<name>A0A0R1RGH7_9LACO</name>
<dbReference type="EMBL" id="AZFF01000032">
    <property type="protein sequence ID" value="KRL52755.1"/>
    <property type="molecule type" value="Genomic_DNA"/>
</dbReference>
<sequence length="249" mass="25793">MHKVTLFFFSTLAVLTLSTATASADRGADNSHGPGTAANNITNVTTVGQGFIADGTSNASAHSTAQFEVKPGDLTLDHVPNLNLSTAKVADIINGDVTVNYTDNTVNSANNFDGNNNGKLDIADYTGSNNGWKLMTSLGQFKNTKSSDTIANAKLAMNATSSKGDSDVAKPDAVTLTASSANDNGTGTQETAIWTATKNTGQGFNEALYADTKSASLTISKQTNVATGVYQGTLYWNLVNVPTANAPKA</sequence>
<protein>
    <recommendedName>
        <fullName evidence="2">WxL domain-containing protein</fullName>
    </recommendedName>
</protein>
<dbReference type="STRING" id="1114972.FD35_GL001846"/>
<feature type="chain" id="PRO_5006410009" description="WxL domain-containing protein" evidence="1">
    <location>
        <begin position="25"/>
        <end position="249"/>
    </location>
</feature>
<evidence type="ECO:0000313" key="3">
    <source>
        <dbReference type="EMBL" id="KRL52755.1"/>
    </source>
</evidence>
<dbReference type="PATRIC" id="fig|1114972.6.peg.1883"/>
<dbReference type="AlphaFoldDB" id="A0A0R1RGH7"/>
<dbReference type="RefSeq" id="WP_017261421.1">
    <property type="nucleotide sequence ID" value="NZ_AUAW01000031.1"/>
</dbReference>
<organism evidence="3 4">
    <name type="scientific">Furfurilactobacillus rossiae DSM 15814</name>
    <dbReference type="NCBI Taxonomy" id="1114972"/>
    <lineage>
        <taxon>Bacteria</taxon>
        <taxon>Bacillati</taxon>
        <taxon>Bacillota</taxon>
        <taxon>Bacilli</taxon>
        <taxon>Lactobacillales</taxon>
        <taxon>Lactobacillaceae</taxon>
        <taxon>Furfurilactobacillus</taxon>
    </lineage>
</organism>
<proteinExistence type="predicted"/>
<accession>A0A0R1RGH7</accession>
<reference evidence="3 4" key="1">
    <citation type="journal article" date="2015" name="Genome Announc.">
        <title>Expanding the biotechnology potential of lactobacilli through comparative genomics of 213 strains and associated genera.</title>
        <authorList>
            <person name="Sun Z."/>
            <person name="Harris H.M."/>
            <person name="McCann A."/>
            <person name="Guo C."/>
            <person name="Argimon S."/>
            <person name="Zhang W."/>
            <person name="Yang X."/>
            <person name="Jeffery I.B."/>
            <person name="Cooney J.C."/>
            <person name="Kagawa T.F."/>
            <person name="Liu W."/>
            <person name="Song Y."/>
            <person name="Salvetti E."/>
            <person name="Wrobel A."/>
            <person name="Rasinkangas P."/>
            <person name="Parkhill J."/>
            <person name="Rea M.C."/>
            <person name="O'Sullivan O."/>
            <person name="Ritari J."/>
            <person name="Douillard F.P."/>
            <person name="Paul Ross R."/>
            <person name="Yang R."/>
            <person name="Briner A.E."/>
            <person name="Felis G.E."/>
            <person name="de Vos W.M."/>
            <person name="Barrangou R."/>
            <person name="Klaenhammer T.R."/>
            <person name="Caufield P.W."/>
            <person name="Cui Y."/>
            <person name="Zhang H."/>
            <person name="O'Toole P.W."/>
        </authorList>
    </citation>
    <scope>NUCLEOTIDE SEQUENCE [LARGE SCALE GENOMIC DNA]</scope>
    <source>
        <strain evidence="3 4">DSM 15814</strain>
    </source>
</reference>
<feature type="domain" description="WxL" evidence="2">
    <location>
        <begin position="69"/>
        <end position="242"/>
    </location>
</feature>
<evidence type="ECO:0000256" key="1">
    <source>
        <dbReference type="SAM" id="SignalP"/>
    </source>
</evidence>
<keyword evidence="4" id="KW-1185">Reference proteome</keyword>
<evidence type="ECO:0000259" key="2">
    <source>
        <dbReference type="Pfam" id="PF13731"/>
    </source>
</evidence>
<dbReference type="Proteomes" id="UP000051999">
    <property type="component" value="Unassembled WGS sequence"/>
</dbReference>
<feature type="signal peptide" evidence="1">
    <location>
        <begin position="1"/>
        <end position="24"/>
    </location>
</feature>
<evidence type="ECO:0000313" key="4">
    <source>
        <dbReference type="Proteomes" id="UP000051999"/>
    </source>
</evidence>